<dbReference type="SUPFAM" id="SSF52440">
    <property type="entry name" value="PreATP-grasp domain"/>
    <property type="match status" value="1"/>
</dbReference>
<name>G8ZJZ8_PYRAB</name>
<proteinExistence type="predicted"/>
<sequence>MDRYANALAMLVSHYFYVGDMRKADFIFLVVERGKPDARILEIEAISLNTPFEF</sequence>
<protein>
    <submittedName>
        <fullName evidence="1">Uncharacterized protein</fullName>
    </submittedName>
</protein>
<accession>G8ZJZ8</accession>
<comment type="miscellaneous">
    <text evidence="1">The sequence shown here is derived from an EMBL/GenBank/DDBJ third party annotation (TPA) entry.</text>
</comment>
<dbReference type="OrthoDB" id="9299at2157"/>
<dbReference type="Proteomes" id="UP000009139">
    <property type="component" value="Chromosome"/>
</dbReference>
<dbReference type="EMBL" id="HE613800">
    <property type="protein sequence ID" value="CCE71105.1"/>
    <property type="molecule type" value="Genomic_DNA"/>
</dbReference>
<evidence type="ECO:0000313" key="2">
    <source>
        <dbReference type="Proteomes" id="UP000009139"/>
    </source>
</evidence>
<dbReference type="InterPro" id="IPR016185">
    <property type="entry name" value="PreATP-grasp_dom_sf"/>
</dbReference>
<evidence type="ECO:0000313" key="1">
    <source>
        <dbReference type="EMBL" id="CCE71105.1"/>
    </source>
</evidence>
<reference evidence="1 2" key="1">
    <citation type="journal article" date="2012" name="Curr. Microbiol.">
        <title>Re-annotation of two hyperthermophilic archaea Pyrococcus abyssi GE5 and Pyrococcus furiosus DSM 3638.</title>
        <authorList>
            <person name="Gao J."/>
            <person name="Wang J."/>
        </authorList>
    </citation>
    <scope>GENOME REANNOTATION</scope>
    <source>
        <strain evidence="2">GE5 / Orsay</strain>
    </source>
</reference>
<organism evidence="1 2">
    <name type="scientific">Pyrococcus abyssi (strain GE5 / Orsay)</name>
    <dbReference type="NCBI Taxonomy" id="272844"/>
    <lineage>
        <taxon>Archaea</taxon>
        <taxon>Methanobacteriati</taxon>
        <taxon>Methanobacteriota</taxon>
        <taxon>Thermococci</taxon>
        <taxon>Thermococcales</taxon>
        <taxon>Thermococcaceae</taxon>
        <taxon>Pyrococcus</taxon>
    </lineage>
</organism>
<gene>
    <name evidence="1" type="ordered locus">PAB1080.1n</name>
</gene>
<dbReference type="AlphaFoldDB" id="G8ZJZ8"/>
<dbReference type="Gene3D" id="3.40.50.20">
    <property type="match status" value="1"/>
</dbReference>